<sequence length="101" mass="11555">MKAQEKRRGKRRNAFLANERFATKAVAVIGITTAIFIIMQYVSFLITGAEQTTLIEYYFKAVVIECGAMMLKRIAEVAVARIKKKEQIDTIENESEEQTYD</sequence>
<proteinExistence type="predicted"/>
<evidence type="ECO:0000256" key="1">
    <source>
        <dbReference type="SAM" id="Phobius"/>
    </source>
</evidence>
<comment type="caution">
    <text evidence="2">The sequence shown here is derived from an EMBL/GenBank/DDBJ whole genome shotgun (WGS) entry which is preliminary data.</text>
</comment>
<dbReference type="AlphaFoldDB" id="A0A645E5Z9"/>
<gene>
    <name evidence="2" type="ORF">SDC9_144383</name>
</gene>
<feature type="transmembrane region" description="Helical" evidence="1">
    <location>
        <begin position="21"/>
        <end position="45"/>
    </location>
</feature>
<name>A0A645E5Z9_9ZZZZ</name>
<keyword evidence="1" id="KW-0812">Transmembrane</keyword>
<keyword evidence="1" id="KW-0472">Membrane</keyword>
<dbReference type="EMBL" id="VSSQ01043515">
    <property type="protein sequence ID" value="MPM97210.1"/>
    <property type="molecule type" value="Genomic_DNA"/>
</dbReference>
<evidence type="ECO:0000313" key="2">
    <source>
        <dbReference type="EMBL" id="MPM97210.1"/>
    </source>
</evidence>
<keyword evidence="1" id="KW-1133">Transmembrane helix</keyword>
<reference evidence="2" key="1">
    <citation type="submission" date="2019-08" db="EMBL/GenBank/DDBJ databases">
        <authorList>
            <person name="Kucharzyk K."/>
            <person name="Murdoch R.W."/>
            <person name="Higgins S."/>
            <person name="Loffler F."/>
        </authorList>
    </citation>
    <scope>NUCLEOTIDE SEQUENCE</scope>
</reference>
<accession>A0A645E5Z9</accession>
<organism evidence="2">
    <name type="scientific">bioreactor metagenome</name>
    <dbReference type="NCBI Taxonomy" id="1076179"/>
    <lineage>
        <taxon>unclassified sequences</taxon>
        <taxon>metagenomes</taxon>
        <taxon>ecological metagenomes</taxon>
    </lineage>
</organism>
<protein>
    <submittedName>
        <fullName evidence="2">Uncharacterized protein</fullName>
    </submittedName>
</protein>